<evidence type="ECO:0000256" key="1">
    <source>
        <dbReference type="SAM" id="Phobius"/>
    </source>
</evidence>
<reference evidence="2" key="1">
    <citation type="submission" date="2022-06" db="EMBL/GenBank/DDBJ databases">
        <title>Genome Sequence of Candolleomyces eurysporus.</title>
        <authorList>
            <person name="Buettner E."/>
        </authorList>
    </citation>
    <scope>NUCLEOTIDE SEQUENCE</scope>
    <source>
        <strain evidence="2">VTCC 930004</strain>
    </source>
</reference>
<feature type="transmembrane region" description="Helical" evidence="1">
    <location>
        <begin position="133"/>
        <end position="153"/>
    </location>
</feature>
<feature type="non-terminal residue" evidence="2">
    <location>
        <position position="1"/>
    </location>
</feature>
<evidence type="ECO:0000313" key="2">
    <source>
        <dbReference type="EMBL" id="KAJ2936351.1"/>
    </source>
</evidence>
<feature type="transmembrane region" description="Helical" evidence="1">
    <location>
        <begin position="54"/>
        <end position="76"/>
    </location>
</feature>
<protein>
    <submittedName>
        <fullName evidence="2">Uncharacterized protein</fullName>
    </submittedName>
</protein>
<evidence type="ECO:0000313" key="3">
    <source>
        <dbReference type="Proteomes" id="UP001140091"/>
    </source>
</evidence>
<keyword evidence="1" id="KW-0472">Membrane</keyword>
<dbReference type="Proteomes" id="UP001140091">
    <property type="component" value="Unassembled WGS sequence"/>
</dbReference>
<keyword evidence="3" id="KW-1185">Reference proteome</keyword>
<proteinExistence type="predicted"/>
<sequence>MPQPSAAQNQEFIPLTALSATDVGNLNADAIASQSPGSPPGEHVRKPWHPKVTVYRLMFVLVTFGLVVVLLLAFFLTDYESKESAKPYWLFKADVMNGVRPVFQHFGIMMTEYDNKERPRESLRLRLKHPPVTGYRIIVTAAAVSFGMTKAVLSYRELEMAPAAIEWIYSVVVTSL</sequence>
<comment type="caution">
    <text evidence="2">The sequence shown here is derived from an EMBL/GenBank/DDBJ whole genome shotgun (WGS) entry which is preliminary data.</text>
</comment>
<dbReference type="EMBL" id="JANBPK010000088">
    <property type="protein sequence ID" value="KAJ2936351.1"/>
    <property type="molecule type" value="Genomic_DNA"/>
</dbReference>
<accession>A0A9W8MMQ7</accession>
<organism evidence="2 3">
    <name type="scientific">Candolleomyces eurysporus</name>
    <dbReference type="NCBI Taxonomy" id="2828524"/>
    <lineage>
        <taxon>Eukaryota</taxon>
        <taxon>Fungi</taxon>
        <taxon>Dikarya</taxon>
        <taxon>Basidiomycota</taxon>
        <taxon>Agaricomycotina</taxon>
        <taxon>Agaricomycetes</taxon>
        <taxon>Agaricomycetidae</taxon>
        <taxon>Agaricales</taxon>
        <taxon>Agaricineae</taxon>
        <taxon>Psathyrellaceae</taxon>
        <taxon>Candolleomyces</taxon>
    </lineage>
</organism>
<dbReference type="AlphaFoldDB" id="A0A9W8MMQ7"/>
<gene>
    <name evidence="2" type="ORF">H1R20_g741</name>
</gene>
<keyword evidence="1" id="KW-0812">Transmembrane</keyword>
<dbReference type="OrthoDB" id="3058001at2759"/>
<keyword evidence="1" id="KW-1133">Transmembrane helix</keyword>
<name>A0A9W8MMQ7_9AGAR</name>